<gene>
    <name evidence="5" type="ORF">CISG_01678</name>
</gene>
<organism evidence="5 6">
    <name type="scientific">Coccidioides immitis RMSCC 3703</name>
    <dbReference type="NCBI Taxonomy" id="454286"/>
    <lineage>
        <taxon>Eukaryota</taxon>
        <taxon>Fungi</taxon>
        <taxon>Dikarya</taxon>
        <taxon>Ascomycota</taxon>
        <taxon>Pezizomycotina</taxon>
        <taxon>Eurotiomycetes</taxon>
        <taxon>Eurotiomycetidae</taxon>
        <taxon>Onygenales</taxon>
        <taxon>Onygenaceae</taxon>
        <taxon>Coccidioides</taxon>
    </lineage>
</organism>
<sequence length="537" mass="59663">MVLLDDSNSYWWLVRVVKDGSIGYLPAEHIETPSERVARFNKHRNIDLSATMLSDNAEKPKNSLKKAIRRRNAKTVTFASPTYFEASDIDYSTEEEDIDDQLFDEEGIREEEGEGEYESERSDIQVIREESSMGNMKVEPLRPKPQADRDPSQPQDEESTDRTSDQTRDSEESANQQDSFFKDDTVETKKISLTPNLLRDDANESSQVTDTKETRGRGSFEALIGDRSKDEKKRKEKKSGMLSGLFKRKDRKSKAFEDDGEEHEKVSEESARSSTERKLSTESLKEETPPSKPQAALQRHPSKLQKQPRGGSPQTVDSTTPSKNHKSSVRAVAPDLNGDTNPAIHTSPSEPRHDPSFTTTTATSASDSVSNSAVSSPLSPSFQNTPAPSVDVVDKPAELSIRAVAPLKEENNPMSPKESHESGSRGPSLDIQGVNDLPVLSTKRLSNDDGSISTRSLSQPSSDILDIHQTKTDTTAPASTFHLFTALYDDAGLRAIWRRSDIRDLYIVTTVNVLQQADHRHGNLSDEAALHEMLVAR</sequence>
<evidence type="ECO:0000313" key="5">
    <source>
        <dbReference type="EMBL" id="KMU78638.1"/>
    </source>
</evidence>
<feature type="domain" description="SH3" evidence="4">
    <location>
        <begin position="1"/>
        <end position="35"/>
    </location>
</feature>
<accession>A0A0J8R4L0</accession>
<dbReference type="AlphaFoldDB" id="A0A0J8R4L0"/>
<dbReference type="InterPro" id="IPR036028">
    <property type="entry name" value="SH3-like_dom_sf"/>
</dbReference>
<feature type="compositionally biased region" description="Polar residues" evidence="3">
    <location>
        <begin position="312"/>
        <end position="322"/>
    </location>
</feature>
<keyword evidence="1 2" id="KW-0728">SH3 domain</keyword>
<dbReference type="PROSITE" id="PS50002">
    <property type="entry name" value="SH3"/>
    <property type="match status" value="1"/>
</dbReference>
<feature type="compositionally biased region" description="Low complexity" evidence="3">
    <location>
        <begin position="356"/>
        <end position="381"/>
    </location>
</feature>
<feature type="compositionally biased region" description="Basic and acidic residues" evidence="3">
    <location>
        <begin position="180"/>
        <end position="190"/>
    </location>
</feature>
<dbReference type="EMBL" id="DS268122">
    <property type="protein sequence ID" value="KMU78638.1"/>
    <property type="molecule type" value="Genomic_DNA"/>
</dbReference>
<name>A0A0J8R4L0_COCIT</name>
<dbReference type="InterPro" id="IPR053039">
    <property type="entry name" value="Polarity_Bud-Selection_Reg"/>
</dbReference>
<feature type="compositionally biased region" description="Basic and acidic residues" evidence="3">
    <location>
        <begin position="160"/>
        <end position="171"/>
    </location>
</feature>
<protein>
    <recommendedName>
        <fullName evidence="4">SH3 domain-containing protein</fullName>
    </recommendedName>
</protein>
<dbReference type="OrthoDB" id="196165at2759"/>
<feature type="compositionally biased region" description="Polar residues" evidence="3">
    <location>
        <begin position="448"/>
        <end position="460"/>
    </location>
</feature>
<evidence type="ECO:0000313" key="6">
    <source>
        <dbReference type="Proteomes" id="UP000054559"/>
    </source>
</evidence>
<feature type="compositionally biased region" description="Polar residues" evidence="3">
    <location>
        <begin position="338"/>
        <end position="349"/>
    </location>
</feature>
<dbReference type="GO" id="GO:0008104">
    <property type="term" value="P:intracellular protein localization"/>
    <property type="evidence" value="ECO:0007669"/>
    <property type="project" value="TreeGrafter"/>
</dbReference>
<dbReference type="Proteomes" id="UP000054559">
    <property type="component" value="Unassembled WGS sequence"/>
</dbReference>
<dbReference type="InterPro" id="IPR001452">
    <property type="entry name" value="SH3_domain"/>
</dbReference>
<reference evidence="6" key="1">
    <citation type="journal article" date="2010" name="Genome Res.">
        <title>Population genomic sequencing of Coccidioides fungi reveals recent hybridization and transposon control.</title>
        <authorList>
            <person name="Neafsey D.E."/>
            <person name="Barker B.M."/>
            <person name="Sharpton T.J."/>
            <person name="Stajich J.E."/>
            <person name="Park D.J."/>
            <person name="Whiston E."/>
            <person name="Hung C.-Y."/>
            <person name="McMahan C."/>
            <person name="White J."/>
            <person name="Sykes S."/>
            <person name="Heiman D."/>
            <person name="Young S."/>
            <person name="Zeng Q."/>
            <person name="Abouelleil A."/>
            <person name="Aftuck L."/>
            <person name="Bessette D."/>
            <person name="Brown A."/>
            <person name="FitzGerald M."/>
            <person name="Lui A."/>
            <person name="Macdonald J.P."/>
            <person name="Priest M."/>
            <person name="Orbach M.J."/>
            <person name="Galgiani J.N."/>
            <person name="Kirkland T.N."/>
            <person name="Cole G.T."/>
            <person name="Birren B.W."/>
            <person name="Henn M.R."/>
            <person name="Taylor J.W."/>
            <person name="Rounsley S.D."/>
        </authorList>
    </citation>
    <scope>NUCLEOTIDE SEQUENCE [LARGE SCALE GENOMIC DNA]</scope>
    <source>
        <strain evidence="6">RMSCC 3703</strain>
    </source>
</reference>
<dbReference type="GO" id="GO:0051286">
    <property type="term" value="C:cell tip"/>
    <property type="evidence" value="ECO:0007669"/>
    <property type="project" value="TreeGrafter"/>
</dbReference>
<evidence type="ECO:0000256" key="3">
    <source>
        <dbReference type="SAM" id="MobiDB-lite"/>
    </source>
</evidence>
<evidence type="ECO:0000259" key="4">
    <source>
        <dbReference type="PROSITE" id="PS50002"/>
    </source>
</evidence>
<proteinExistence type="predicted"/>
<dbReference type="GO" id="GO:0015630">
    <property type="term" value="C:microtubule cytoskeleton"/>
    <property type="evidence" value="ECO:0007669"/>
    <property type="project" value="TreeGrafter"/>
</dbReference>
<feature type="compositionally biased region" description="Basic and acidic residues" evidence="3">
    <location>
        <begin position="210"/>
        <end position="233"/>
    </location>
</feature>
<feature type="compositionally biased region" description="Basic and acidic residues" evidence="3">
    <location>
        <begin position="253"/>
        <end position="289"/>
    </location>
</feature>
<dbReference type="PANTHER" id="PTHR47775:SF1">
    <property type="entry name" value="BUD SITE SELECTION PROTEIN 14"/>
    <property type="match status" value="1"/>
</dbReference>
<evidence type="ECO:0000256" key="1">
    <source>
        <dbReference type="ARBA" id="ARBA00022443"/>
    </source>
</evidence>
<dbReference type="GO" id="GO:0030950">
    <property type="term" value="P:establishment or maintenance of actin cytoskeleton polarity"/>
    <property type="evidence" value="ECO:0007669"/>
    <property type="project" value="TreeGrafter"/>
</dbReference>
<dbReference type="PANTHER" id="PTHR47775">
    <property type="entry name" value="BUD SITE SELECTION PROTEIN 14"/>
    <property type="match status" value="1"/>
</dbReference>
<feature type="compositionally biased region" description="Basic and acidic residues" evidence="3">
    <location>
        <begin position="407"/>
        <end position="423"/>
    </location>
</feature>
<dbReference type="STRING" id="454286.A0A0J8R4L0"/>
<feature type="compositionally biased region" description="Basic and acidic residues" evidence="3">
    <location>
        <begin position="139"/>
        <end position="151"/>
    </location>
</feature>
<feature type="region of interest" description="Disordered" evidence="3">
    <location>
        <begin position="441"/>
        <end position="460"/>
    </location>
</feature>
<dbReference type="SUPFAM" id="SSF50044">
    <property type="entry name" value="SH3-domain"/>
    <property type="match status" value="1"/>
</dbReference>
<evidence type="ECO:0000256" key="2">
    <source>
        <dbReference type="PROSITE-ProRule" id="PRU00192"/>
    </source>
</evidence>
<feature type="region of interest" description="Disordered" evidence="3">
    <location>
        <begin position="129"/>
        <end position="433"/>
    </location>
</feature>